<proteinExistence type="predicted"/>
<protein>
    <submittedName>
        <fullName evidence="1">Uncharacterized protein</fullName>
    </submittedName>
</protein>
<organism evidence="1 2">
    <name type="scientific">Melastoma candidum</name>
    <dbReference type="NCBI Taxonomy" id="119954"/>
    <lineage>
        <taxon>Eukaryota</taxon>
        <taxon>Viridiplantae</taxon>
        <taxon>Streptophyta</taxon>
        <taxon>Embryophyta</taxon>
        <taxon>Tracheophyta</taxon>
        <taxon>Spermatophyta</taxon>
        <taxon>Magnoliopsida</taxon>
        <taxon>eudicotyledons</taxon>
        <taxon>Gunneridae</taxon>
        <taxon>Pentapetalae</taxon>
        <taxon>rosids</taxon>
        <taxon>malvids</taxon>
        <taxon>Myrtales</taxon>
        <taxon>Melastomataceae</taxon>
        <taxon>Melastomatoideae</taxon>
        <taxon>Melastomateae</taxon>
        <taxon>Melastoma</taxon>
    </lineage>
</organism>
<dbReference type="EMBL" id="CM042880">
    <property type="protein sequence ID" value="KAI4388045.1"/>
    <property type="molecule type" value="Genomic_DNA"/>
</dbReference>
<sequence length="601" mass="64595">MLPGAAGGMEALPSIGLQGAFGSVNMGIPRQRCRDFEERGYCLRGDMCPMEHGVNRIVIEDVQSLSQFNLPVSLPSVLIVGTQPMSCGLASASSTSALLMNKGSQGKNSKSNGPDAVMISYSTSGNVSASELYDPDQPLWSNGRPEGPPFLPLQSRPADDAELFDHNNMGLQTKEPADAGHQGGGVEFRPASQGTSLSVWGRIGQSKDDKKGEFGHKTNTSGLSGKENGDAIISNARSSHHGKKIAAYESGQKLVGSLYQVQSDIIHTPWKPTQKALCTLFLNGIPQKSNRRDALFAHFKKFGEVIDIRIPSNSERAFVQFCKREEAESALNAPDAVMGNRFIKLWWAKRDNIVDEGMGNLPVTPKSLTGSSVPGNPCCIGRGKDVSSVPLKAGEAAESGHVQASDQSTHIIGNSPKVTPTNQKKLESLEQLKEELRKKQEMLDRKRDEFKRQLDKLERQGKAISDQLTKRQKVGLAGDVAKVSTLTSSDAAVVSVRLSSPSNEVASSQIEVINGAENMASVDLPSEKAATLIEESSSSKEQTQSLSTVVTQSLDNDHPTFQVLPTLATGLTDEDQQVAALEKHFTAYGDLTIAKLEDADG</sequence>
<reference evidence="2" key="1">
    <citation type="journal article" date="2023" name="Front. Plant Sci.">
        <title>Chromosomal-level genome assembly of Melastoma candidum provides insights into trichome evolution.</title>
        <authorList>
            <person name="Zhong Y."/>
            <person name="Wu W."/>
            <person name="Sun C."/>
            <person name="Zou P."/>
            <person name="Liu Y."/>
            <person name="Dai S."/>
            <person name="Zhou R."/>
        </authorList>
    </citation>
    <scope>NUCLEOTIDE SEQUENCE [LARGE SCALE GENOMIC DNA]</scope>
</reference>
<gene>
    <name evidence="1" type="ORF">MLD38_000418</name>
</gene>
<evidence type="ECO:0000313" key="1">
    <source>
        <dbReference type="EMBL" id="KAI4388045.1"/>
    </source>
</evidence>
<dbReference type="Proteomes" id="UP001057402">
    <property type="component" value="Chromosome 1"/>
</dbReference>
<evidence type="ECO:0000313" key="2">
    <source>
        <dbReference type="Proteomes" id="UP001057402"/>
    </source>
</evidence>
<accession>A0ACB9SA25</accession>
<name>A0ACB9SA25_9MYRT</name>
<comment type="caution">
    <text evidence="1">The sequence shown here is derived from an EMBL/GenBank/DDBJ whole genome shotgun (WGS) entry which is preliminary data.</text>
</comment>
<keyword evidence="2" id="KW-1185">Reference proteome</keyword>